<organism evidence="7 8">
    <name type="scientific">Polarella glacialis</name>
    <name type="common">Dinoflagellate</name>
    <dbReference type="NCBI Taxonomy" id="89957"/>
    <lineage>
        <taxon>Eukaryota</taxon>
        <taxon>Sar</taxon>
        <taxon>Alveolata</taxon>
        <taxon>Dinophyceae</taxon>
        <taxon>Suessiales</taxon>
        <taxon>Suessiaceae</taxon>
        <taxon>Polarella</taxon>
    </lineage>
</organism>
<feature type="transmembrane region" description="Helical" evidence="5">
    <location>
        <begin position="922"/>
        <end position="942"/>
    </location>
</feature>
<feature type="compositionally biased region" description="Polar residues" evidence="4">
    <location>
        <begin position="1336"/>
        <end position="1353"/>
    </location>
</feature>
<evidence type="ECO:0000256" key="2">
    <source>
        <dbReference type="ARBA" id="ARBA00023043"/>
    </source>
</evidence>
<protein>
    <submittedName>
        <fullName evidence="7">Uncharacterized protein</fullName>
    </submittedName>
</protein>
<keyword evidence="2 3" id="KW-0040">ANK repeat</keyword>
<keyword evidence="1" id="KW-0677">Repeat</keyword>
<dbReference type="PANTHER" id="PTHR24198:SF165">
    <property type="entry name" value="ANKYRIN REPEAT-CONTAINING PROTEIN-RELATED"/>
    <property type="match status" value="1"/>
</dbReference>
<evidence type="ECO:0000256" key="3">
    <source>
        <dbReference type="PROSITE-ProRule" id="PRU00023"/>
    </source>
</evidence>
<dbReference type="PROSITE" id="PS50297">
    <property type="entry name" value="ANK_REP_REGION"/>
    <property type="match status" value="5"/>
</dbReference>
<dbReference type="Gene3D" id="1.25.40.20">
    <property type="entry name" value="Ankyrin repeat-containing domain"/>
    <property type="match status" value="4"/>
</dbReference>
<keyword evidence="5" id="KW-0472">Membrane</keyword>
<keyword evidence="6" id="KW-0732">Signal</keyword>
<name>A0A813I223_POLGL</name>
<dbReference type="Pfam" id="PF12796">
    <property type="entry name" value="Ank_2"/>
    <property type="match status" value="2"/>
</dbReference>
<accession>A0A813I223</accession>
<dbReference type="EMBL" id="CAJNNW010002206">
    <property type="protein sequence ID" value="CAE8644009.1"/>
    <property type="molecule type" value="Genomic_DNA"/>
</dbReference>
<dbReference type="SUPFAM" id="SSF48403">
    <property type="entry name" value="Ankyrin repeat"/>
    <property type="match status" value="2"/>
</dbReference>
<dbReference type="PROSITE" id="PS50088">
    <property type="entry name" value="ANK_REPEAT"/>
    <property type="match status" value="6"/>
</dbReference>
<gene>
    <name evidence="7" type="ORF">PGLA2088_LOCUS2672</name>
</gene>
<dbReference type="Proteomes" id="UP000626109">
    <property type="component" value="Unassembled WGS sequence"/>
</dbReference>
<evidence type="ECO:0000313" key="8">
    <source>
        <dbReference type="Proteomes" id="UP000626109"/>
    </source>
</evidence>
<feature type="compositionally biased region" description="Polar residues" evidence="4">
    <location>
        <begin position="1234"/>
        <end position="1248"/>
    </location>
</feature>
<evidence type="ECO:0000256" key="1">
    <source>
        <dbReference type="ARBA" id="ARBA00022737"/>
    </source>
</evidence>
<evidence type="ECO:0000313" key="7">
    <source>
        <dbReference type="EMBL" id="CAE8644009.1"/>
    </source>
</evidence>
<dbReference type="SMART" id="SM00248">
    <property type="entry name" value="ANK"/>
    <property type="match status" value="11"/>
</dbReference>
<feature type="region of interest" description="Disordered" evidence="4">
    <location>
        <begin position="1038"/>
        <end position="1117"/>
    </location>
</feature>
<feature type="region of interest" description="Disordered" evidence="4">
    <location>
        <begin position="1185"/>
        <end position="1302"/>
    </location>
</feature>
<feature type="region of interest" description="Disordered" evidence="4">
    <location>
        <begin position="1330"/>
        <end position="1353"/>
    </location>
</feature>
<dbReference type="Pfam" id="PF00023">
    <property type="entry name" value="Ank"/>
    <property type="match status" value="1"/>
</dbReference>
<feature type="repeat" description="ANK" evidence="3">
    <location>
        <begin position="142"/>
        <end position="174"/>
    </location>
</feature>
<dbReference type="PANTHER" id="PTHR24198">
    <property type="entry name" value="ANKYRIN REPEAT AND PROTEIN KINASE DOMAIN-CONTAINING PROTEIN"/>
    <property type="match status" value="1"/>
</dbReference>
<proteinExistence type="predicted"/>
<keyword evidence="5" id="KW-1133">Transmembrane helix</keyword>
<dbReference type="InterPro" id="IPR002110">
    <property type="entry name" value="Ankyrin_rpt"/>
</dbReference>
<comment type="caution">
    <text evidence="7">The sequence shown here is derived from an EMBL/GenBank/DDBJ whole genome shotgun (WGS) entry which is preliminary data.</text>
</comment>
<feature type="repeat" description="ANK" evidence="3">
    <location>
        <begin position="575"/>
        <end position="607"/>
    </location>
</feature>
<evidence type="ECO:0000256" key="6">
    <source>
        <dbReference type="SAM" id="SignalP"/>
    </source>
</evidence>
<feature type="chain" id="PRO_5032858813" evidence="6">
    <location>
        <begin position="35"/>
        <end position="1480"/>
    </location>
</feature>
<dbReference type="InterPro" id="IPR036770">
    <property type="entry name" value="Ankyrin_rpt-contain_sf"/>
</dbReference>
<evidence type="ECO:0000256" key="4">
    <source>
        <dbReference type="SAM" id="MobiDB-lite"/>
    </source>
</evidence>
<feature type="transmembrane region" description="Helical" evidence="5">
    <location>
        <begin position="788"/>
        <end position="808"/>
    </location>
</feature>
<sequence length="1480" mass="157611">MQRGSFKLFACARRRVAAAVLVLNLSDFWAHVEATETSTSTSTTVTFPTTSTYFGIEAGSIFNAAELMKQTSWCSPQVLDAVQLNLSVEVRRFALIRENLDCRGEEELFIFPLLRMDLDDLALLVIQDFNAMSESPAASDGFGRTPLLLAASSGFRDTVGELLDRRVKFNVVDVLMGRSVLHYAVPWPATLQLLLDRLPSAVLEQVLPLGDAAGNTPLHLALRAGQFLAGEAILESAKVRVGLSLSTRLATAANAAGERPLHLGASLELVQLLLELGADLSLRTGAGALPIHTVSGLPGSALSGALQQTVTGSNVSAVDFQRRTPLHYAADCGDLENVRLLFGQGADPGAPDADGITPLMLALNSSHLQLVSIFLQHGAIPLNDAIALRELDIVRQLVFNHSLGADAVDSRSGRSALFEAARLGAVDIAEFLVSQNASVSRVDAAGISVLASAAAASQAQMAAYLLVQGASAAQRLQNDATALHVAAAAGNKETLKVLIAAGAAVNALDYRGQSPLHYCSTADAVQVLLEAGAKMSQSTDRGLWPLNAAALGGRASAVEALLASRLGNANSRDFSGNTALHHAVMAGSNASVRMLLRWCADMQASNNDSVVPYQLAANAGLAALANGAIPAEGRCQCDCGPYAPSTAYRASGWQIDCVATVSCRFATTGGPEELVRCMPDASTATGISTKNNTAVWQPASPRIACKVPTSGALARAKVSFLAAIGSWIIPMASRGAAVDTKEGFGWSTFLEEDRLLRIPVWMKSPWNPSEEKPAKACILVVSLKSMSMLPMAIIVLVPMMVIMMVMTMRHRLSAVVLRLMLPWSHRNVPCSATHAARSREMVERTGTETRLKRDARCKMGANVLSLPWLVIDNIEQSQWNSLRGRLAVSCVNLRSMTAYMWLTGKKLEVNGPNETLIETDGLWAIFFTIAGLGATVFFVQALQGLSSANGRSDIENTFGEYYQAVTTKVSRPRQWNTCQVALADILRHKRDVHQCLMRIIIALTWNYEYEAPNCGECSDQEPVDRAAMIEAASRSLRQQMVSGGVRNRPRSKGSSVLEHDGGPAPVASTWTQDEPRSGESAQRRIRSAENQHRTISSASRDGPAISHTVAPTPSTSALDNYSIEDDVEEDTQAGNAGIEDAQKLFQEDFHQELKRPLSRKKDPSASAAAGLGVFAGPARLTDAFEQRKTRQPIPVESWGPRPPSRAGLPSKTPTMETGLGDVDPKILTPARGSGANSSAGRPASNASNVGRPASKAGGEQAPLGSNFVGGTWAAARAEPRVLSETRRGRERKAPGRGSPEVGYATDLGVFGMGTRAPNQQLTKSLSGVFDHHSSQFRDPTSAPSRTAPSRTAVQTGAWADAPGALEVSGCGLGDHTAGSWLANAAQPCGGSPPSRKGGRHSLAEAVSVEEMEAPDPDHALNTNFLRNSTPAQVIVTRSTQPGQSRGMVRRNTDARAVRERERNVAFSTSLDVDFLSLFAS</sequence>
<feature type="repeat" description="ANK" evidence="3">
    <location>
        <begin position="478"/>
        <end position="510"/>
    </location>
</feature>
<feature type="repeat" description="ANK" evidence="3">
    <location>
        <begin position="412"/>
        <end position="444"/>
    </location>
</feature>
<feature type="repeat" description="ANK" evidence="3">
    <location>
        <begin position="354"/>
        <end position="379"/>
    </location>
</feature>
<keyword evidence="5" id="KW-0812">Transmembrane</keyword>
<feature type="signal peptide" evidence="6">
    <location>
        <begin position="1"/>
        <end position="34"/>
    </location>
</feature>
<feature type="repeat" description="ANK" evidence="3">
    <location>
        <begin position="321"/>
        <end position="353"/>
    </location>
</feature>
<reference evidence="7" key="1">
    <citation type="submission" date="2021-02" db="EMBL/GenBank/DDBJ databases">
        <authorList>
            <person name="Dougan E. K."/>
            <person name="Rhodes N."/>
            <person name="Thang M."/>
            <person name="Chan C."/>
        </authorList>
    </citation>
    <scope>NUCLEOTIDE SEQUENCE</scope>
</reference>
<feature type="compositionally biased region" description="Basic and acidic residues" evidence="4">
    <location>
        <begin position="1277"/>
        <end position="1293"/>
    </location>
</feature>
<evidence type="ECO:0000256" key="5">
    <source>
        <dbReference type="SAM" id="Phobius"/>
    </source>
</evidence>